<sequence length="216" mass="23805">MNITMTILFANYNMGVNLTRWLTVETPTNSTTPSAPYGSTYHNSTTPGSNTTKPVNLTETGLDGPYLDYISTIPNLSVALVAQGRSWHAELNRPVSNAIDLLQLSINEFSSSLLQIQPPLLTSRSTIRTIRAGSSLESAQRAWGRILNLPSGDQQNRQPDAEDQFLAPPSNAPVTSPGRVSIAGRVNVKRKRMDREALERRNRLKGLKAHEELWAP</sequence>
<dbReference type="EMBL" id="MU006574">
    <property type="protein sequence ID" value="KAF2747159.1"/>
    <property type="molecule type" value="Genomic_DNA"/>
</dbReference>
<evidence type="ECO:0000313" key="2">
    <source>
        <dbReference type="EMBL" id="KAF2747159.1"/>
    </source>
</evidence>
<gene>
    <name evidence="2" type="ORF">M011DRAFT_65000</name>
</gene>
<keyword evidence="3" id="KW-1185">Reference proteome</keyword>
<dbReference type="OrthoDB" id="3860394at2759"/>
<dbReference type="AlphaFoldDB" id="A0A6A6VBS2"/>
<feature type="region of interest" description="Disordered" evidence="1">
    <location>
        <begin position="149"/>
        <end position="179"/>
    </location>
</feature>
<proteinExistence type="predicted"/>
<feature type="region of interest" description="Disordered" evidence="1">
    <location>
        <begin position="29"/>
        <end position="54"/>
    </location>
</feature>
<accession>A0A6A6VBS2</accession>
<name>A0A6A6VBS2_9PLEO</name>
<dbReference type="Proteomes" id="UP000799440">
    <property type="component" value="Unassembled WGS sequence"/>
</dbReference>
<reference evidence="2" key="1">
    <citation type="journal article" date="2020" name="Stud. Mycol.">
        <title>101 Dothideomycetes genomes: a test case for predicting lifestyles and emergence of pathogens.</title>
        <authorList>
            <person name="Haridas S."/>
            <person name="Albert R."/>
            <person name="Binder M."/>
            <person name="Bloem J."/>
            <person name="Labutti K."/>
            <person name="Salamov A."/>
            <person name="Andreopoulos B."/>
            <person name="Baker S."/>
            <person name="Barry K."/>
            <person name="Bills G."/>
            <person name="Bluhm B."/>
            <person name="Cannon C."/>
            <person name="Castanera R."/>
            <person name="Culley D."/>
            <person name="Daum C."/>
            <person name="Ezra D."/>
            <person name="Gonzalez J."/>
            <person name="Henrissat B."/>
            <person name="Kuo A."/>
            <person name="Liang C."/>
            <person name="Lipzen A."/>
            <person name="Lutzoni F."/>
            <person name="Magnuson J."/>
            <person name="Mondo S."/>
            <person name="Nolan M."/>
            <person name="Ohm R."/>
            <person name="Pangilinan J."/>
            <person name="Park H.-J."/>
            <person name="Ramirez L."/>
            <person name="Alfaro M."/>
            <person name="Sun H."/>
            <person name="Tritt A."/>
            <person name="Yoshinaga Y."/>
            <person name="Zwiers L.-H."/>
            <person name="Turgeon B."/>
            <person name="Goodwin S."/>
            <person name="Spatafora J."/>
            <person name="Crous P."/>
            <person name="Grigoriev I."/>
        </authorList>
    </citation>
    <scope>NUCLEOTIDE SEQUENCE</scope>
    <source>
        <strain evidence="2">CBS 119925</strain>
    </source>
</reference>
<evidence type="ECO:0000313" key="3">
    <source>
        <dbReference type="Proteomes" id="UP000799440"/>
    </source>
</evidence>
<protein>
    <submittedName>
        <fullName evidence="2">Uncharacterized protein</fullName>
    </submittedName>
</protein>
<evidence type="ECO:0000256" key="1">
    <source>
        <dbReference type="SAM" id="MobiDB-lite"/>
    </source>
</evidence>
<feature type="compositionally biased region" description="Polar residues" evidence="1">
    <location>
        <begin position="40"/>
        <end position="54"/>
    </location>
</feature>
<organism evidence="2 3">
    <name type="scientific">Sporormia fimetaria CBS 119925</name>
    <dbReference type="NCBI Taxonomy" id="1340428"/>
    <lineage>
        <taxon>Eukaryota</taxon>
        <taxon>Fungi</taxon>
        <taxon>Dikarya</taxon>
        <taxon>Ascomycota</taxon>
        <taxon>Pezizomycotina</taxon>
        <taxon>Dothideomycetes</taxon>
        <taxon>Pleosporomycetidae</taxon>
        <taxon>Pleosporales</taxon>
        <taxon>Sporormiaceae</taxon>
        <taxon>Sporormia</taxon>
    </lineage>
</organism>